<protein>
    <recommendedName>
        <fullName evidence="7">Complex III assembly factor LYRM7</fullName>
    </recommendedName>
    <alternativeName>
        <fullName evidence="8">LYR motif-containing protein 7</fullName>
    </alternativeName>
</protein>
<comment type="caution">
    <text evidence="10">The sequence shown here is derived from an EMBL/GenBank/DDBJ whole genome shotgun (WGS) entry which is preliminary data.</text>
</comment>
<comment type="similarity">
    <text evidence="2">Belongs to the complex I LYR family.</text>
</comment>
<keyword evidence="11" id="KW-1185">Reference proteome</keyword>
<comment type="function">
    <text evidence="5">Assembly factor required for Rieske Fe-S protein UQCRFS1 incorporation into the cytochrome b-c1 (CIII) complex. Functions as a chaperone, binding to this subunit within the mitochondrial matrix and stabilizing it prior to its translocation and insertion into the late CIII dimeric intermediate within the mitochondrial inner membrane.</text>
</comment>
<dbReference type="OrthoDB" id="529194at2759"/>
<evidence type="ECO:0000256" key="5">
    <source>
        <dbReference type="ARBA" id="ARBA00025430"/>
    </source>
</evidence>
<dbReference type="EMBL" id="QDEB01090792">
    <property type="protein sequence ID" value="RZC33214.1"/>
    <property type="molecule type" value="Genomic_DNA"/>
</dbReference>
<dbReference type="GO" id="GO:0044183">
    <property type="term" value="F:protein folding chaperone"/>
    <property type="evidence" value="ECO:0007669"/>
    <property type="project" value="TreeGrafter"/>
</dbReference>
<dbReference type="GO" id="GO:0034551">
    <property type="term" value="P:mitochondrial respiratory chain complex III assembly"/>
    <property type="evidence" value="ECO:0007669"/>
    <property type="project" value="InterPro"/>
</dbReference>
<evidence type="ECO:0000259" key="9">
    <source>
        <dbReference type="Pfam" id="PF05347"/>
    </source>
</evidence>
<gene>
    <name evidence="10" type="ORF">BDFB_001133</name>
</gene>
<evidence type="ECO:0000313" key="11">
    <source>
        <dbReference type="Proteomes" id="UP000292052"/>
    </source>
</evidence>
<evidence type="ECO:0000256" key="6">
    <source>
        <dbReference type="ARBA" id="ARBA00025809"/>
    </source>
</evidence>
<dbReference type="STRING" id="1661398.A0A482VKM0"/>
<feature type="domain" description="Complex 1 LYR protein" evidence="9">
    <location>
        <begin position="7"/>
        <end position="61"/>
    </location>
</feature>
<evidence type="ECO:0000256" key="2">
    <source>
        <dbReference type="ARBA" id="ARBA00009508"/>
    </source>
</evidence>
<evidence type="ECO:0000256" key="7">
    <source>
        <dbReference type="ARBA" id="ARBA00026165"/>
    </source>
</evidence>
<dbReference type="Pfam" id="PF05347">
    <property type="entry name" value="Complex1_LYR"/>
    <property type="match status" value="1"/>
</dbReference>
<evidence type="ECO:0000256" key="3">
    <source>
        <dbReference type="ARBA" id="ARBA00023128"/>
    </source>
</evidence>
<evidence type="ECO:0000256" key="8">
    <source>
        <dbReference type="ARBA" id="ARBA00031830"/>
    </source>
</evidence>
<dbReference type="GO" id="GO:0005759">
    <property type="term" value="C:mitochondrial matrix"/>
    <property type="evidence" value="ECO:0007669"/>
    <property type="project" value="UniProtKB-SubCell"/>
</dbReference>
<comment type="subcellular location">
    <subcellularLocation>
        <location evidence="1">Mitochondrion matrix</location>
    </subcellularLocation>
</comment>
<dbReference type="PANTHER" id="PTHR46749:SF1">
    <property type="entry name" value="COMPLEX III ASSEMBLY FACTOR LYRM7"/>
    <property type="match status" value="1"/>
</dbReference>
<evidence type="ECO:0000256" key="1">
    <source>
        <dbReference type="ARBA" id="ARBA00004305"/>
    </source>
</evidence>
<proteinExistence type="inferred from homology"/>
<dbReference type="InterPro" id="IPR008011">
    <property type="entry name" value="Complex1_LYR_dom"/>
</dbReference>
<evidence type="ECO:0000256" key="4">
    <source>
        <dbReference type="ARBA" id="ARBA00023186"/>
    </source>
</evidence>
<keyword evidence="4" id="KW-0143">Chaperone</keyword>
<reference evidence="10 11" key="1">
    <citation type="submission" date="2017-03" db="EMBL/GenBank/DDBJ databases">
        <title>Genome of the blue death feigning beetle - Asbolus verrucosus.</title>
        <authorList>
            <person name="Rider S.D."/>
        </authorList>
    </citation>
    <scope>NUCLEOTIDE SEQUENCE [LARGE SCALE GENOMIC DNA]</scope>
    <source>
        <strain evidence="10">Butters</strain>
        <tissue evidence="10">Head and leg muscle</tissue>
    </source>
</reference>
<dbReference type="PANTHER" id="PTHR46749">
    <property type="entry name" value="COMPLEX III ASSEMBLY FACTOR LYRM7"/>
    <property type="match status" value="1"/>
</dbReference>
<comment type="subunit">
    <text evidence="6">Interacts with UQCRFS1.</text>
</comment>
<keyword evidence="3" id="KW-0496">Mitochondrion</keyword>
<accession>A0A482VKM0</accession>
<dbReference type="InterPro" id="IPR050435">
    <property type="entry name" value="MZM1/LYRM7"/>
</dbReference>
<dbReference type="AlphaFoldDB" id="A0A482VKM0"/>
<evidence type="ECO:0000313" key="10">
    <source>
        <dbReference type="EMBL" id="RZC33214.1"/>
    </source>
</evidence>
<dbReference type="Proteomes" id="UP000292052">
    <property type="component" value="Unassembled WGS sequence"/>
</dbReference>
<dbReference type="CDD" id="cd20267">
    <property type="entry name" value="Complex1_LYR_LYRM7"/>
    <property type="match status" value="1"/>
</dbReference>
<name>A0A482VKM0_ASBVE</name>
<dbReference type="InterPro" id="IPR045298">
    <property type="entry name" value="Complex1_LYR_LYRM7"/>
</dbReference>
<organism evidence="10 11">
    <name type="scientific">Asbolus verrucosus</name>
    <name type="common">Desert ironclad beetle</name>
    <dbReference type="NCBI Taxonomy" id="1661398"/>
    <lineage>
        <taxon>Eukaryota</taxon>
        <taxon>Metazoa</taxon>
        <taxon>Ecdysozoa</taxon>
        <taxon>Arthropoda</taxon>
        <taxon>Hexapoda</taxon>
        <taxon>Insecta</taxon>
        <taxon>Pterygota</taxon>
        <taxon>Neoptera</taxon>
        <taxon>Endopterygota</taxon>
        <taxon>Coleoptera</taxon>
        <taxon>Polyphaga</taxon>
        <taxon>Cucujiformia</taxon>
        <taxon>Tenebrionidae</taxon>
        <taxon>Pimeliinae</taxon>
        <taxon>Asbolus</taxon>
    </lineage>
</organism>
<sequence length="102" mass="11898">MAQNLRREVLQAFKSLHRARRQVFEGDNRALQLARTKINEEYKKCKDVTDTQAIKELITQSKAVEQELITTVIQAQEVQPGKYEVRLRDNVVKLDNTPFLDK</sequence>